<organism evidence="2 3">
    <name type="scientific">Laodelphax striatellus</name>
    <name type="common">Small brown planthopper</name>
    <name type="synonym">Delphax striatella</name>
    <dbReference type="NCBI Taxonomy" id="195883"/>
    <lineage>
        <taxon>Eukaryota</taxon>
        <taxon>Metazoa</taxon>
        <taxon>Ecdysozoa</taxon>
        <taxon>Arthropoda</taxon>
        <taxon>Hexapoda</taxon>
        <taxon>Insecta</taxon>
        <taxon>Pterygota</taxon>
        <taxon>Neoptera</taxon>
        <taxon>Paraneoptera</taxon>
        <taxon>Hemiptera</taxon>
        <taxon>Auchenorrhyncha</taxon>
        <taxon>Fulgoroidea</taxon>
        <taxon>Delphacidae</taxon>
        <taxon>Criomorphinae</taxon>
        <taxon>Laodelphax</taxon>
    </lineage>
</organism>
<dbReference type="GO" id="GO:0006047">
    <property type="term" value="P:UDP-N-acetylglucosamine metabolic process"/>
    <property type="evidence" value="ECO:0007669"/>
    <property type="project" value="TreeGrafter"/>
</dbReference>
<dbReference type="GO" id="GO:0006002">
    <property type="term" value="P:fructose 6-phosphate metabolic process"/>
    <property type="evidence" value="ECO:0007669"/>
    <property type="project" value="TreeGrafter"/>
</dbReference>
<dbReference type="Proteomes" id="UP000291343">
    <property type="component" value="Unassembled WGS sequence"/>
</dbReference>
<dbReference type="PANTHER" id="PTHR10937:SF0">
    <property type="entry name" value="GLUTAMINE--FRUCTOSE-6-PHOSPHATE TRANSAMINASE (ISOMERIZING)"/>
    <property type="match status" value="1"/>
</dbReference>
<dbReference type="InterPro" id="IPR035490">
    <property type="entry name" value="GlmS/FrlB_SIS"/>
</dbReference>
<dbReference type="InterPro" id="IPR001347">
    <property type="entry name" value="SIS_dom"/>
</dbReference>
<dbReference type="PROSITE" id="PS51464">
    <property type="entry name" value="SIS"/>
    <property type="match status" value="1"/>
</dbReference>
<dbReference type="OrthoDB" id="15235at2759"/>
<dbReference type="GO" id="GO:0097367">
    <property type="term" value="F:carbohydrate derivative binding"/>
    <property type="evidence" value="ECO:0007669"/>
    <property type="project" value="InterPro"/>
</dbReference>
<evidence type="ECO:0000313" key="3">
    <source>
        <dbReference type="Proteomes" id="UP000291343"/>
    </source>
</evidence>
<name>A0A482WHK6_LAOST</name>
<evidence type="ECO:0000313" key="2">
    <source>
        <dbReference type="EMBL" id="RZF32928.1"/>
    </source>
</evidence>
<dbReference type="SUPFAM" id="SSF53697">
    <property type="entry name" value="SIS domain"/>
    <property type="match status" value="1"/>
</dbReference>
<dbReference type="CDD" id="cd05009">
    <property type="entry name" value="SIS_GlmS_GlmD_2"/>
    <property type="match status" value="1"/>
</dbReference>
<dbReference type="InParanoid" id="A0A482WHK6"/>
<keyword evidence="3" id="KW-1185">Reference proteome</keyword>
<dbReference type="STRING" id="195883.A0A482WHK6"/>
<accession>A0A482WHK6</accession>
<dbReference type="Pfam" id="PF01380">
    <property type="entry name" value="SIS"/>
    <property type="match status" value="1"/>
</dbReference>
<evidence type="ECO:0000259" key="1">
    <source>
        <dbReference type="PROSITE" id="PS51464"/>
    </source>
</evidence>
<feature type="domain" description="SIS" evidence="1">
    <location>
        <begin position="8"/>
        <end position="89"/>
    </location>
</feature>
<dbReference type="AlphaFoldDB" id="A0A482WHK6"/>
<dbReference type="SMR" id="A0A482WHK6"/>
<dbReference type="InterPro" id="IPR046348">
    <property type="entry name" value="SIS_dom_sf"/>
</dbReference>
<dbReference type="GO" id="GO:0004360">
    <property type="term" value="F:glutamine-fructose-6-phosphate transaminase (isomerizing) activity"/>
    <property type="evidence" value="ECO:0007669"/>
    <property type="project" value="TreeGrafter"/>
</dbReference>
<protein>
    <recommendedName>
        <fullName evidence="1">SIS domain-containing protein</fullName>
    </recommendedName>
</protein>
<dbReference type="Gene3D" id="3.40.50.10490">
    <property type="entry name" value="Glucose-6-phosphate isomerase like protein, domain 1"/>
    <property type="match status" value="1"/>
</dbReference>
<reference evidence="2 3" key="1">
    <citation type="journal article" date="2017" name="Gigascience">
        <title>Genome sequence of the small brown planthopper, Laodelphax striatellus.</title>
        <authorList>
            <person name="Zhu J."/>
            <person name="Jiang F."/>
            <person name="Wang X."/>
            <person name="Yang P."/>
            <person name="Bao Y."/>
            <person name="Zhao W."/>
            <person name="Wang W."/>
            <person name="Lu H."/>
            <person name="Wang Q."/>
            <person name="Cui N."/>
            <person name="Li J."/>
            <person name="Chen X."/>
            <person name="Luo L."/>
            <person name="Yu J."/>
            <person name="Kang L."/>
            <person name="Cui F."/>
        </authorList>
    </citation>
    <scope>NUCLEOTIDE SEQUENCE [LARGE SCALE GENOMIC DNA]</scope>
    <source>
        <strain evidence="2">Lst14</strain>
    </source>
</reference>
<gene>
    <name evidence="2" type="ORF">LSTR_LSTR016781</name>
</gene>
<comment type="caution">
    <text evidence="2">The sequence shown here is derived from an EMBL/GenBank/DDBJ whole genome shotgun (WGS) entry which is preliminary data.</text>
</comment>
<dbReference type="GO" id="GO:0006487">
    <property type="term" value="P:protein N-linked glycosylation"/>
    <property type="evidence" value="ECO:0007669"/>
    <property type="project" value="TreeGrafter"/>
</dbReference>
<sequence length="89" mass="9970">MDGKVLELAKGLFQQKSLLIMGRGYNFATCLEGALKVKELTYMHSEGIMAGELKHGPLALVDHTMPVIMIVTRDPVYVVRKSIAYRDNF</sequence>
<dbReference type="PANTHER" id="PTHR10937">
    <property type="entry name" value="GLUCOSAMINE--FRUCTOSE-6-PHOSPHATE AMINOTRANSFERASE, ISOMERIZING"/>
    <property type="match status" value="1"/>
</dbReference>
<proteinExistence type="predicted"/>
<dbReference type="EMBL" id="QKKF02035584">
    <property type="protein sequence ID" value="RZF32928.1"/>
    <property type="molecule type" value="Genomic_DNA"/>
</dbReference>